<evidence type="ECO:0000313" key="3">
    <source>
        <dbReference type="Proteomes" id="UP001054252"/>
    </source>
</evidence>
<dbReference type="Proteomes" id="UP001054252">
    <property type="component" value="Unassembled WGS sequence"/>
</dbReference>
<keyword evidence="3" id="KW-1185">Reference proteome</keyword>
<dbReference type="AlphaFoldDB" id="A0AAV5LT81"/>
<feature type="region of interest" description="Disordered" evidence="1">
    <location>
        <begin position="44"/>
        <end position="108"/>
    </location>
</feature>
<gene>
    <name evidence="2" type="ORF">SLEP1_g48324</name>
</gene>
<comment type="caution">
    <text evidence="2">The sequence shown here is derived from an EMBL/GenBank/DDBJ whole genome shotgun (WGS) entry which is preliminary data.</text>
</comment>
<organism evidence="2 3">
    <name type="scientific">Rubroshorea leprosula</name>
    <dbReference type="NCBI Taxonomy" id="152421"/>
    <lineage>
        <taxon>Eukaryota</taxon>
        <taxon>Viridiplantae</taxon>
        <taxon>Streptophyta</taxon>
        <taxon>Embryophyta</taxon>
        <taxon>Tracheophyta</taxon>
        <taxon>Spermatophyta</taxon>
        <taxon>Magnoliopsida</taxon>
        <taxon>eudicotyledons</taxon>
        <taxon>Gunneridae</taxon>
        <taxon>Pentapetalae</taxon>
        <taxon>rosids</taxon>
        <taxon>malvids</taxon>
        <taxon>Malvales</taxon>
        <taxon>Dipterocarpaceae</taxon>
        <taxon>Rubroshorea</taxon>
    </lineage>
</organism>
<feature type="compositionally biased region" description="Low complexity" evidence="1">
    <location>
        <begin position="58"/>
        <end position="79"/>
    </location>
</feature>
<evidence type="ECO:0000313" key="2">
    <source>
        <dbReference type="EMBL" id="GKV40715.1"/>
    </source>
</evidence>
<dbReference type="EMBL" id="BPVZ01000143">
    <property type="protein sequence ID" value="GKV40715.1"/>
    <property type="molecule type" value="Genomic_DNA"/>
</dbReference>
<protein>
    <submittedName>
        <fullName evidence="2">Uncharacterized protein</fullName>
    </submittedName>
</protein>
<name>A0AAV5LT81_9ROSI</name>
<evidence type="ECO:0000256" key="1">
    <source>
        <dbReference type="SAM" id="MobiDB-lite"/>
    </source>
</evidence>
<sequence>MRPNSQESWCALSFYRRGKDMVWVCLMFGWLQRGAQDLFLQKRGRRGRKLRDSKQGRSKVQARVQQARAQQGAGSGTSSRGRRVQDRRSNQCKGRRVQGAQAYRGCSK</sequence>
<reference evidence="2 3" key="1">
    <citation type="journal article" date="2021" name="Commun. Biol.">
        <title>The genome of Shorea leprosula (Dipterocarpaceae) highlights the ecological relevance of drought in aseasonal tropical rainforests.</title>
        <authorList>
            <person name="Ng K.K.S."/>
            <person name="Kobayashi M.J."/>
            <person name="Fawcett J.A."/>
            <person name="Hatakeyama M."/>
            <person name="Paape T."/>
            <person name="Ng C.H."/>
            <person name="Ang C.C."/>
            <person name="Tnah L.H."/>
            <person name="Lee C.T."/>
            <person name="Nishiyama T."/>
            <person name="Sese J."/>
            <person name="O'Brien M.J."/>
            <person name="Copetti D."/>
            <person name="Mohd Noor M.I."/>
            <person name="Ong R.C."/>
            <person name="Putra M."/>
            <person name="Sireger I.Z."/>
            <person name="Indrioko S."/>
            <person name="Kosugi Y."/>
            <person name="Izuno A."/>
            <person name="Isagi Y."/>
            <person name="Lee S.L."/>
            <person name="Shimizu K.K."/>
        </authorList>
    </citation>
    <scope>NUCLEOTIDE SEQUENCE [LARGE SCALE GENOMIC DNA]</scope>
    <source>
        <strain evidence="2">214</strain>
    </source>
</reference>
<proteinExistence type="predicted"/>
<accession>A0AAV5LT81</accession>